<dbReference type="PROSITE" id="PS50089">
    <property type="entry name" value="ZF_RING_2"/>
    <property type="match status" value="1"/>
</dbReference>
<evidence type="ECO:0000256" key="3">
    <source>
        <dbReference type="ARBA" id="ARBA00022989"/>
    </source>
</evidence>
<organism evidence="9 10">
    <name type="scientific">Morchella conica CCBAS932</name>
    <dbReference type="NCBI Taxonomy" id="1392247"/>
    <lineage>
        <taxon>Eukaryota</taxon>
        <taxon>Fungi</taxon>
        <taxon>Dikarya</taxon>
        <taxon>Ascomycota</taxon>
        <taxon>Pezizomycotina</taxon>
        <taxon>Pezizomycetes</taxon>
        <taxon>Pezizales</taxon>
        <taxon>Morchellaceae</taxon>
        <taxon>Morchella</taxon>
    </lineage>
</organism>
<feature type="region of interest" description="Disordered" evidence="6">
    <location>
        <begin position="92"/>
        <end position="135"/>
    </location>
</feature>
<evidence type="ECO:0000256" key="7">
    <source>
        <dbReference type="SAM" id="Phobius"/>
    </source>
</evidence>
<dbReference type="GO" id="GO:0016020">
    <property type="term" value="C:membrane"/>
    <property type="evidence" value="ECO:0007669"/>
    <property type="project" value="UniProtKB-SubCell"/>
</dbReference>
<dbReference type="GO" id="GO:0008270">
    <property type="term" value="F:zinc ion binding"/>
    <property type="evidence" value="ECO:0007669"/>
    <property type="project" value="UniProtKB-KW"/>
</dbReference>
<evidence type="ECO:0000256" key="2">
    <source>
        <dbReference type="ARBA" id="ARBA00022692"/>
    </source>
</evidence>
<dbReference type="PANTHER" id="PTHR22765">
    <property type="entry name" value="RING FINGER AND PROTEASE ASSOCIATED DOMAIN-CONTAINING"/>
    <property type="match status" value="1"/>
</dbReference>
<dbReference type="SUPFAM" id="SSF52025">
    <property type="entry name" value="PA domain"/>
    <property type="match status" value="1"/>
</dbReference>
<feature type="transmembrane region" description="Helical" evidence="7">
    <location>
        <begin position="394"/>
        <end position="412"/>
    </location>
</feature>
<evidence type="ECO:0000256" key="6">
    <source>
        <dbReference type="SAM" id="MobiDB-lite"/>
    </source>
</evidence>
<dbReference type="Gene3D" id="3.50.30.30">
    <property type="match status" value="1"/>
</dbReference>
<dbReference type="CDD" id="cd16454">
    <property type="entry name" value="RING-H2_PA-TM-RING"/>
    <property type="match status" value="1"/>
</dbReference>
<feature type="domain" description="RING-type" evidence="8">
    <location>
        <begin position="513"/>
        <end position="556"/>
    </location>
</feature>
<feature type="region of interest" description="Disordered" evidence="6">
    <location>
        <begin position="234"/>
        <end position="293"/>
    </location>
</feature>
<dbReference type="SUPFAM" id="SSF57850">
    <property type="entry name" value="RING/U-box"/>
    <property type="match status" value="1"/>
</dbReference>
<evidence type="ECO:0000259" key="8">
    <source>
        <dbReference type="PROSITE" id="PS50089"/>
    </source>
</evidence>
<sequence length="597" mass="64491">MPFPLTRILVTIISLLIIFCFSYISLASLTTPSSTRSAHNFLFPSTTVISLSDDNSTCFISRPAAFGPSIPKSGLKGELFVLEEGQLACDDTPEWDPSAATPPSVANQEDGTDDMNYASSASNKEKSKSQHADIESLQQSAEIEGKIVLVTRGGCGFLEKVLWAQRRGAVALIVGDYKRSGTGLGSSGLVTMYANGDTSNVTIPSVFTTHTTARLLTSLLPKYLTSLHHSMPATEPPISASRAPAQPASKEEGKSRIKWLFPGKTDSEPHESGMALSPTSTSSRATIETSTSIQKAATTPTMIAGSLPEWKGVQVDSSHRPPMSGELEGIVFVVKSEEMKKDDVVVEGENEREGLWITLTPMSMSTSPLFDTLLVLVISPLVTLTVVYGQFIAGLILFLCVWLTLPTALLLIRSMIRRRRWRAPKSVVDRLPVRTYQSTSTTTSPVIVHPSSSSSSEPPSLPETPSSQPSLHPPRSSSLPTATAAGPNRSVEKNNSRDEVPRRSRYMGGSVECVVCLEEYVDGVSRVMRLPCGHEFHATCITPWLTTRRRTCPICKGDVVRGTAAGSSSGLGWIRHSDAGEISERTPLVAEDEELEN</sequence>
<proteinExistence type="predicted"/>
<dbReference type="Pfam" id="PF02225">
    <property type="entry name" value="PA"/>
    <property type="match status" value="1"/>
</dbReference>
<feature type="transmembrane region" description="Helical" evidence="7">
    <location>
        <begin position="369"/>
        <end position="388"/>
    </location>
</feature>
<dbReference type="AlphaFoldDB" id="A0A3N4KE09"/>
<keyword evidence="10" id="KW-1185">Reference proteome</keyword>
<keyword evidence="5" id="KW-0862">Zinc</keyword>
<dbReference type="InterPro" id="IPR013083">
    <property type="entry name" value="Znf_RING/FYVE/PHD"/>
</dbReference>
<dbReference type="SMART" id="SM00184">
    <property type="entry name" value="RING"/>
    <property type="match status" value="1"/>
</dbReference>
<evidence type="ECO:0000256" key="5">
    <source>
        <dbReference type="PROSITE-ProRule" id="PRU00175"/>
    </source>
</evidence>
<dbReference type="InterPro" id="IPR051826">
    <property type="entry name" value="E3_ubiquitin-ligase_domain"/>
</dbReference>
<dbReference type="STRING" id="1392247.A0A3N4KE09"/>
<dbReference type="Pfam" id="PF13639">
    <property type="entry name" value="zf-RING_2"/>
    <property type="match status" value="1"/>
</dbReference>
<keyword evidence="3 7" id="KW-1133">Transmembrane helix</keyword>
<feature type="transmembrane region" description="Helical" evidence="7">
    <location>
        <begin position="6"/>
        <end position="26"/>
    </location>
</feature>
<dbReference type="InterPro" id="IPR001841">
    <property type="entry name" value="Znf_RING"/>
</dbReference>
<dbReference type="Proteomes" id="UP000277580">
    <property type="component" value="Unassembled WGS sequence"/>
</dbReference>
<evidence type="ECO:0000256" key="4">
    <source>
        <dbReference type="ARBA" id="ARBA00023136"/>
    </source>
</evidence>
<dbReference type="InParanoid" id="A0A3N4KE09"/>
<evidence type="ECO:0000313" key="9">
    <source>
        <dbReference type="EMBL" id="RPB08766.1"/>
    </source>
</evidence>
<dbReference type="GO" id="GO:0006511">
    <property type="term" value="P:ubiquitin-dependent protein catabolic process"/>
    <property type="evidence" value="ECO:0007669"/>
    <property type="project" value="TreeGrafter"/>
</dbReference>
<feature type="compositionally biased region" description="Basic and acidic residues" evidence="6">
    <location>
        <begin position="490"/>
        <end position="502"/>
    </location>
</feature>
<evidence type="ECO:0000256" key="1">
    <source>
        <dbReference type="ARBA" id="ARBA00004370"/>
    </source>
</evidence>
<reference evidence="9 10" key="1">
    <citation type="journal article" date="2018" name="Nat. Ecol. Evol.">
        <title>Pezizomycetes genomes reveal the molecular basis of ectomycorrhizal truffle lifestyle.</title>
        <authorList>
            <person name="Murat C."/>
            <person name="Payen T."/>
            <person name="Noel B."/>
            <person name="Kuo A."/>
            <person name="Morin E."/>
            <person name="Chen J."/>
            <person name="Kohler A."/>
            <person name="Krizsan K."/>
            <person name="Balestrini R."/>
            <person name="Da Silva C."/>
            <person name="Montanini B."/>
            <person name="Hainaut M."/>
            <person name="Levati E."/>
            <person name="Barry K.W."/>
            <person name="Belfiori B."/>
            <person name="Cichocki N."/>
            <person name="Clum A."/>
            <person name="Dockter R.B."/>
            <person name="Fauchery L."/>
            <person name="Guy J."/>
            <person name="Iotti M."/>
            <person name="Le Tacon F."/>
            <person name="Lindquist E.A."/>
            <person name="Lipzen A."/>
            <person name="Malagnac F."/>
            <person name="Mello A."/>
            <person name="Molinier V."/>
            <person name="Miyauchi S."/>
            <person name="Poulain J."/>
            <person name="Riccioni C."/>
            <person name="Rubini A."/>
            <person name="Sitrit Y."/>
            <person name="Splivallo R."/>
            <person name="Traeger S."/>
            <person name="Wang M."/>
            <person name="Zifcakova L."/>
            <person name="Wipf D."/>
            <person name="Zambonelli A."/>
            <person name="Paolocci F."/>
            <person name="Nowrousian M."/>
            <person name="Ottonello S."/>
            <person name="Baldrian P."/>
            <person name="Spatafora J.W."/>
            <person name="Henrissat B."/>
            <person name="Nagy L.G."/>
            <person name="Aury J.M."/>
            <person name="Wincker P."/>
            <person name="Grigoriev I.V."/>
            <person name="Bonfante P."/>
            <person name="Martin F.M."/>
        </authorList>
    </citation>
    <scope>NUCLEOTIDE SEQUENCE [LARGE SCALE GENOMIC DNA]</scope>
    <source>
        <strain evidence="9 10">CCBAS932</strain>
    </source>
</reference>
<evidence type="ECO:0000313" key="10">
    <source>
        <dbReference type="Proteomes" id="UP000277580"/>
    </source>
</evidence>
<feature type="compositionally biased region" description="Basic and acidic residues" evidence="6">
    <location>
        <begin position="123"/>
        <end position="134"/>
    </location>
</feature>
<feature type="compositionally biased region" description="Low complexity" evidence="6">
    <location>
        <begin position="439"/>
        <end position="480"/>
    </location>
</feature>
<dbReference type="EMBL" id="ML119159">
    <property type="protein sequence ID" value="RPB08766.1"/>
    <property type="molecule type" value="Genomic_DNA"/>
</dbReference>
<feature type="compositionally biased region" description="Polar residues" evidence="6">
    <location>
        <begin position="277"/>
        <end position="293"/>
    </location>
</feature>
<comment type="subcellular location">
    <subcellularLocation>
        <location evidence="1">Membrane</location>
    </subcellularLocation>
</comment>
<dbReference type="FunFam" id="3.30.40.10:FF:000364">
    <property type="entry name" value="Protease-associated PA domain protein"/>
    <property type="match status" value="1"/>
</dbReference>
<name>A0A3N4KE09_9PEZI</name>
<keyword evidence="5" id="KW-0479">Metal-binding</keyword>
<dbReference type="PANTHER" id="PTHR22765:SF406">
    <property type="entry name" value="PA AND RING FINGER DOMAIN PROTEIN (AFU_ORTHOLOGUE AFUA_2G02470)"/>
    <property type="match status" value="1"/>
</dbReference>
<gene>
    <name evidence="9" type="ORF">P167DRAFT_334748</name>
</gene>
<accession>A0A3N4KE09</accession>
<keyword evidence="2 7" id="KW-0812">Transmembrane</keyword>
<feature type="region of interest" description="Disordered" evidence="6">
    <location>
        <begin position="439"/>
        <end position="503"/>
    </location>
</feature>
<dbReference type="GO" id="GO:0061630">
    <property type="term" value="F:ubiquitin protein ligase activity"/>
    <property type="evidence" value="ECO:0007669"/>
    <property type="project" value="TreeGrafter"/>
</dbReference>
<dbReference type="GO" id="GO:0005737">
    <property type="term" value="C:cytoplasm"/>
    <property type="evidence" value="ECO:0007669"/>
    <property type="project" value="TreeGrafter"/>
</dbReference>
<protein>
    <recommendedName>
        <fullName evidence="8">RING-type domain-containing protein</fullName>
    </recommendedName>
</protein>
<keyword evidence="4 7" id="KW-0472">Membrane</keyword>
<dbReference type="InterPro" id="IPR046450">
    <property type="entry name" value="PA_dom_sf"/>
</dbReference>
<dbReference type="Gene3D" id="3.30.40.10">
    <property type="entry name" value="Zinc/RING finger domain, C3HC4 (zinc finger)"/>
    <property type="match status" value="1"/>
</dbReference>
<dbReference type="InterPro" id="IPR003137">
    <property type="entry name" value="PA_domain"/>
</dbReference>
<dbReference type="OrthoDB" id="5357315at2759"/>
<keyword evidence="5" id="KW-0863">Zinc-finger</keyword>